<dbReference type="InterPro" id="IPR016031">
    <property type="entry name" value="Trp_RNA-bd_attenuator-like_dom"/>
</dbReference>
<dbReference type="PANTHER" id="PTHR36959">
    <property type="entry name" value="ALTERED INHERITANCE OF MITOCHONDRIA PROTEIN 24, MITOCHONDRIAL"/>
    <property type="match status" value="1"/>
</dbReference>
<sequence>MASSHRLLPPLATRSVFRHSPHRSALSSALRYGPSSLASPSRKVHIAATPSTSTLEHPLDLTEYTQAIPKLSGAGPFPADVRFEVLGSPHSLLSVSLPASSTLYTRRGTLAGLNGKVENATSTLSMLQPFRRSLLRLPFLYQKITSSSPLTCLVSTNSTVSSFAVVKLDGAVDWIVAQRKAILAWTGESLAIKPRINRQMSFAYMGNSRITGRGLVALVGKGQIFQVILKEGEEYVVHPSNLLAYSNPRIKPKPYRLASNILRFQIPKIPTPTFISENELVKTVSNSTAWRKISGFTSTLRTWSRRTIWGDRLFLKMEGPISILVQSRAPRVSDILSNRDIEDAAAVDKMALPDALEKLDKKITEVEDKIMQPKKEAIGHQTAGHGLTKVAYVRNGKIELEDSDLKEFIKR</sequence>
<keyword evidence="5 6" id="KW-0496">Mitochondrion</keyword>
<dbReference type="InterPro" id="IPR036983">
    <property type="entry name" value="AIM24_sf"/>
</dbReference>
<dbReference type="Gene3D" id="3.60.160.10">
    <property type="entry name" value="Mitochondrial biogenesis AIM24"/>
    <property type="match status" value="1"/>
</dbReference>
<dbReference type="GO" id="GO:0007007">
    <property type="term" value="P:inner mitochondrial membrane organization"/>
    <property type="evidence" value="ECO:0007669"/>
    <property type="project" value="TreeGrafter"/>
</dbReference>
<dbReference type="Proteomes" id="UP000275078">
    <property type="component" value="Unassembled WGS sequence"/>
</dbReference>
<proteinExistence type="inferred from homology"/>
<dbReference type="InterPro" id="IPR002838">
    <property type="entry name" value="AIM24"/>
</dbReference>
<accession>A0A3N4IGA1</accession>
<comment type="subcellular location">
    <subcellularLocation>
        <location evidence="1 6">Mitochondrion</location>
    </subcellularLocation>
</comment>
<dbReference type="PANTHER" id="PTHR36959:SF2">
    <property type="entry name" value="ALTERED INHERITANCE OF MITOCHONDRIA PROTEIN 24, MITOCHONDRIAL"/>
    <property type="match status" value="1"/>
</dbReference>
<evidence type="ECO:0000256" key="2">
    <source>
        <dbReference type="ARBA" id="ARBA00009322"/>
    </source>
</evidence>
<dbReference type="OrthoDB" id="5295771at2759"/>
<dbReference type="SUPFAM" id="SSF51219">
    <property type="entry name" value="TRAP-like"/>
    <property type="match status" value="1"/>
</dbReference>
<keyword evidence="4" id="KW-0809">Transit peptide</keyword>
<evidence type="ECO:0000256" key="3">
    <source>
        <dbReference type="ARBA" id="ARBA00013287"/>
    </source>
</evidence>
<comment type="similarity">
    <text evidence="2 6">Belongs to the AIM24 family.</text>
</comment>
<organism evidence="7 8">
    <name type="scientific">Ascobolus immersus RN42</name>
    <dbReference type="NCBI Taxonomy" id="1160509"/>
    <lineage>
        <taxon>Eukaryota</taxon>
        <taxon>Fungi</taxon>
        <taxon>Dikarya</taxon>
        <taxon>Ascomycota</taxon>
        <taxon>Pezizomycotina</taxon>
        <taxon>Pezizomycetes</taxon>
        <taxon>Pezizales</taxon>
        <taxon>Ascobolaceae</taxon>
        <taxon>Ascobolus</taxon>
    </lineage>
</organism>
<evidence type="ECO:0000313" key="7">
    <source>
        <dbReference type="EMBL" id="RPA84477.1"/>
    </source>
</evidence>
<dbReference type="EMBL" id="ML119659">
    <property type="protein sequence ID" value="RPA84477.1"/>
    <property type="molecule type" value="Genomic_DNA"/>
</dbReference>
<dbReference type="Pfam" id="PF01987">
    <property type="entry name" value="AIM24"/>
    <property type="match status" value="1"/>
</dbReference>
<protein>
    <recommendedName>
        <fullName evidence="3 6">Altered inheritance of mitochondria protein 24, mitochondrial</fullName>
    </recommendedName>
</protein>
<evidence type="ECO:0000256" key="5">
    <source>
        <dbReference type="ARBA" id="ARBA00023128"/>
    </source>
</evidence>
<evidence type="ECO:0000256" key="4">
    <source>
        <dbReference type="ARBA" id="ARBA00022946"/>
    </source>
</evidence>
<evidence type="ECO:0000256" key="6">
    <source>
        <dbReference type="RuleBase" id="RU363045"/>
    </source>
</evidence>
<reference evidence="7 8" key="1">
    <citation type="journal article" date="2018" name="Nat. Ecol. Evol.">
        <title>Pezizomycetes genomes reveal the molecular basis of ectomycorrhizal truffle lifestyle.</title>
        <authorList>
            <person name="Murat C."/>
            <person name="Payen T."/>
            <person name="Noel B."/>
            <person name="Kuo A."/>
            <person name="Morin E."/>
            <person name="Chen J."/>
            <person name="Kohler A."/>
            <person name="Krizsan K."/>
            <person name="Balestrini R."/>
            <person name="Da Silva C."/>
            <person name="Montanini B."/>
            <person name="Hainaut M."/>
            <person name="Levati E."/>
            <person name="Barry K.W."/>
            <person name="Belfiori B."/>
            <person name="Cichocki N."/>
            <person name="Clum A."/>
            <person name="Dockter R.B."/>
            <person name="Fauchery L."/>
            <person name="Guy J."/>
            <person name="Iotti M."/>
            <person name="Le Tacon F."/>
            <person name="Lindquist E.A."/>
            <person name="Lipzen A."/>
            <person name="Malagnac F."/>
            <person name="Mello A."/>
            <person name="Molinier V."/>
            <person name="Miyauchi S."/>
            <person name="Poulain J."/>
            <person name="Riccioni C."/>
            <person name="Rubini A."/>
            <person name="Sitrit Y."/>
            <person name="Splivallo R."/>
            <person name="Traeger S."/>
            <person name="Wang M."/>
            <person name="Zifcakova L."/>
            <person name="Wipf D."/>
            <person name="Zambonelli A."/>
            <person name="Paolocci F."/>
            <person name="Nowrousian M."/>
            <person name="Ottonello S."/>
            <person name="Baldrian P."/>
            <person name="Spatafora J.W."/>
            <person name="Henrissat B."/>
            <person name="Nagy L.G."/>
            <person name="Aury J.M."/>
            <person name="Wincker P."/>
            <person name="Grigoriev I.V."/>
            <person name="Bonfante P."/>
            <person name="Martin F.M."/>
        </authorList>
    </citation>
    <scope>NUCLEOTIDE SEQUENCE [LARGE SCALE GENOMIC DNA]</scope>
    <source>
        <strain evidence="7 8">RN42</strain>
    </source>
</reference>
<dbReference type="GO" id="GO:0005743">
    <property type="term" value="C:mitochondrial inner membrane"/>
    <property type="evidence" value="ECO:0007669"/>
    <property type="project" value="TreeGrafter"/>
</dbReference>
<name>A0A3N4IGA1_ASCIM</name>
<evidence type="ECO:0000256" key="1">
    <source>
        <dbReference type="ARBA" id="ARBA00004173"/>
    </source>
</evidence>
<dbReference type="STRING" id="1160509.A0A3N4IGA1"/>
<gene>
    <name evidence="7" type="ORF">BJ508DRAFT_303931</name>
</gene>
<keyword evidence="8" id="KW-1185">Reference proteome</keyword>
<evidence type="ECO:0000313" key="8">
    <source>
        <dbReference type="Proteomes" id="UP000275078"/>
    </source>
</evidence>
<dbReference type="AlphaFoldDB" id="A0A3N4IGA1"/>